<evidence type="ECO:0000313" key="3">
    <source>
        <dbReference type="Proteomes" id="UP000663824"/>
    </source>
</evidence>
<dbReference type="Proteomes" id="UP000663824">
    <property type="component" value="Unassembled WGS sequence"/>
</dbReference>
<organism evidence="2 3">
    <name type="scientific">Rotaria magnacalcarata</name>
    <dbReference type="NCBI Taxonomy" id="392030"/>
    <lineage>
        <taxon>Eukaryota</taxon>
        <taxon>Metazoa</taxon>
        <taxon>Spiralia</taxon>
        <taxon>Gnathifera</taxon>
        <taxon>Rotifera</taxon>
        <taxon>Eurotatoria</taxon>
        <taxon>Bdelloidea</taxon>
        <taxon>Philodinida</taxon>
        <taxon>Philodinidae</taxon>
        <taxon>Rotaria</taxon>
    </lineage>
</organism>
<feature type="compositionally biased region" description="Polar residues" evidence="1">
    <location>
        <begin position="46"/>
        <end position="57"/>
    </location>
</feature>
<accession>A0A816X429</accession>
<proteinExistence type="predicted"/>
<gene>
    <name evidence="2" type="ORF">MBJ925_LOCUS29700</name>
</gene>
<evidence type="ECO:0000256" key="1">
    <source>
        <dbReference type="SAM" id="MobiDB-lite"/>
    </source>
</evidence>
<evidence type="ECO:0000313" key="2">
    <source>
        <dbReference type="EMBL" id="CAF2142090.1"/>
    </source>
</evidence>
<protein>
    <submittedName>
        <fullName evidence="2">Uncharacterized protein</fullName>
    </submittedName>
</protein>
<dbReference type="AlphaFoldDB" id="A0A816X429"/>
<feature type="region of interest" description="Disordered" evidence="1">
    <location>
        <begin position="30"/>
        <end position="57"/>
    </location>
</feature>
<sequence>MIVCQCKELSPISSSDDDDIFTFTQSSSNKLNTLDKNFSTHDDSSHPQATPIQPSTITTPVLPELAPEHAELTSAQKKKIHNRSCTIKQRYSYYRHELTFRNIDRRFTIQKIKNIL</sequence>
<name>A0A816X429_9BILA</name>
<reference evidence="2" key="1">
    <citation type="submission" date="2021-02" db="EMBL/GenBank/DDBJ databases">
        <authorList>
            <person name="Nowell W R."/>
        </authorList>
    </citation>
    <scope>NUCLEOTIDE SEQUENCE</scope>
</reference>
<dbReference type="EMBL" id="CAJNRE010015919">
    <property type="protein sequence ID" value="CAF2142090.1"/>
    <property type="molecule type" value="Genomic_DNA"/>
</dbReference>
<comment type="caution">
    <text evidence="2">The sequence shown here is derived from an EMBL/GenBank/DDBJ whole genome shotgun (WGS) entry which is preliminary data.</text>
</comment>